<name>A0A7S3JVE4_9STRA</name>
<dbReference type="AlphaFoldDB" id="A0A7S3JVE4"/>
<evidence type="ECO:0000256" key="1">
    <source>
        <dbReference type="SAM" id="SignalP"/>
    </source>
</evidence>
<reference evidence="2" key="1">
    <citation type="submission" date="2021-01" db="EMBL/GenBank/DDBJ databases">
        <authorList>
            <person name="Corre E."/>
            <person name="Pelletier E."/>
            <person name="Niang G."/>
            <person name="Scheremetjew M."/>
            <person name="Finn R."/>
            <person name="Kale V."/>
            <person name="Holt S."/>
            <person name="Cochrane G."/>
            <person name="Meng A."/>
            <person name="Brown T."/>
            <person name="Cohen L."/>
        </authorList>
    </citation>
    <scope>NUCLEOTIDE SEQUENCE</scope>
    <source>
        <strain evidence="2">CCMP1510</strain>
    </source>
</reference>
<organism evidence="2">
    <name type="scientific">Aureoumbra lagunensis</name>
    <dbReference type="NCBI Taxonomy" id="44058"/>
    <lineage>
        <taxon>Eukaryota</taxon>
        <taxon>Sar</taxon>
        <taxon>Stramenopiles</taxon>
        <taxon>Ochrophyta</taxon>
        <taxon>Pelagophyceae</taxon>
        <taxon>Pelagomonadales</taxon>
        <taxon>Aureoumbra</taxon>
    </lineage>
</organism>
<evidence type="ECO:0000313" key="2">
    <source>
        <dbReference type="EMBL" id="CAE0364185.1"/>
    </source>
</evidence>
<protein>
    <submittedName>
        <fullName evidence="2">Uncharacterized protein</fullName>
    </submittedName>
</protein>
<dbReference type="EMBL" id="HBIJ01007004">
    <property type="protein sequence ID" value="CAE0364185.1"/>
    <property type="molecule type" value="Transcribed_RNA"/>
</dbReference>
<proteinExistence type="predicted"/>
<feature type="chain" id="PRO_5030700452" evidence="1">
    <location>
        <begin position="17"/>
        <end position="218"/>
    </location>
</feature>
<sequence length="218" mass="23879">MFQQSVILLLLPLVNAQTCKDTCKGLVADLPQGLDCRTYRTMLPRPKIGKACTSAYDDGATLACMAVCEGTDIPAKDGKSAEFCRPYITDYPKPTVHKACRSGYSLGFEKGLTAAQALGESVKTEATPISMERATAQQAPVIDEYPPKSEDPIDEPPTRRLLVSMPVTVDDNEIHLEIFSDQDADEQLLTFCSTYMTDSQDSCVRQLSPHVQRKLAAL</sequence>
<keyword evidence="1" id="KW-0732">Signal</keyword>
<gene>
    <name evidence="2" type="ORF">ALAG00032_LOCUS4926</name>
</gene>
<feature type="signal peptide" evidence="1">
    <location>
        <begin position="1"/>
        <end position="16"/>
    </location>
</feature>
<accession>A0A7S3JVE4</accession>